<dbReference type="PANTHER" id="PTHR11240:SF22">
    <property type="entry name" value="RIBONUCLEASE T2"/>
    <property type="match status" value="1"/>
</dbReference>
<dbReference type="CDD" id="cd01061">
    <property type="entry name" value="RNase_T2_euk"/>
    <property type="match status" value="1"/>
</dbReference>
<evidence type="ECO:0000256" key="4">
    <source>
        <dbReference type="ARBA" id="ARBA00012571"/>
    </source>
</evidence>
<dbReference type="EMBL" id="KZ559502">
    <property type="protein sequence ID" value="PLN85857.1"/>
    <property type="molecule type" value="Genomic_DNA"/>
</dbReference>
<feature type="domain" description="RNase T2-like C-terminal" evidence="19">
    <location>
        <begin position="311"/>
        <end position="429"/>
    </location>
</feature>
<feature type="region of interest" description="Disordered" evidence="18">
    <location>
        <begin position="37"/>
        <end position="57"/>
    </location>
</feature>
<dbReference type="PROSITE" id="PS00530">
    <property type="entry name" value="RNASE_T2_1"/>
    <property type="match status" value="1"/>
</dbReference>
<dbReference type="Gene3D" id="3.90.730.10">
    <property type="entry name" value="Ribonuclease T2-like"/>
    <property type="match status" value="1"/>
</dbReference>
<feature type="compositionally biased region" description="Polar residues" evidence="18">
    <location>
        <begin position="269"/>
        <end position="280"/>
    </location>
</feature>
<dbReference type="GO" id="GO:0006401">
    <property type="term" value="P:RNA catabolic process"/>
    <property type="evidence" value="ECO:0007669"/>
    <property type="project" value="TreeGrafter"/>
</dbReference>
<dbReference type="OrthoDB" id="435754at2759"/>
<evidence type="ECO:0000256" key="17">
    <source>
        <dbReference type="RuleBase" id="RU004328"/>
    </source>
</evidence>
<dbReference type="GO" id="GO:0003723">
    <property type="term" value="F:RNA binding"/>
    <property type="evidence" value="ECO:0007669"/>
    <property type="project" value="InterPro"/>
</dbReference>
<evidence type="ECO:0000256" key="5">
    <source>
        <dbReference type="ARBA" id="ARBA00022490"/>
    </source>
</evidence>
<feature type="compositionally biased region" description="Low complexity" evidence="18">
    <location>
        <begin position="37"/>
        <end position="49"/>
    </location>
</feature>
<feature type="active site" evidence="16">
    <location>
        <position position="165"/>
    </location>
</feature>
<feature type="active site" evidence="16">
    <location>
        <position position="107"/>
    </location>
</feature>
<protein>
    <recommendedName>
        <fullName evidence="15">Ribonuclease T2-like</fullName>
        <ecNumber evidence="4">4.6.1.19</ecNumber>
    </recommendedName>
</protein>
<evidence type="ECO:0000313" key="21">
    <source>
        <dbReference type="Proteomes" id="UP000235023"/>
    </source>
</evidence>
<evidence type="ECO:0000256" key="2">
    <source>
        <dbReference type="ARBA" id="ARBA00004496"/>
    </source>
</evidence>
<keyword evidence="7" id="KW-0540">Nuclease</keyword>
<dbReference type="Pfam" id="PF25488">
    <property type="entry name" value="RNaseT2L_C"/>
    <property type="match status" value="1"/>
</dbReference>
<dbReference type="Proteomes" id="UP000235023">
    <property type="component" value="Unassembled WGS sequence"/>
</dbReference>
<dbReference type="AlphaFoldDB" id="A0A2J5I796"/>
<evidence type="ECO:0000256" key="11">
    <source>
        <dbReference type="ARBA" id="ARBA00023157"/>
    </source>
</evidence>
<proteinExistence type="inferred from homology"/>
<comment type="function">
    <text evidence="14">Rnase which modulates cell survival under stress conditions. Released from the vacuole to the cytoplasm during stress to promote tRNA and rRNA cleavage and to activate separately a downstream pathway that promotes cell death. Involved in cell size, vacuolar morphology and growth at high temperatures and high salt concentration.</text>
</comment>
<keyword evidence="5" id="KW-0963">Cytoplasm</keyword>
<evidence type="ECO:0000256" key="8">
    <source>
        <dbReference type="ARBA" id="ARBA00022729"/>
    </source>
</evidence>
<evidence type="ECO:0000256" key="14">
    <source>
        <dbReference type="ARBA" id="ARBA00025494"/>
    </source>
</evidence>
<organism evidence="20 21">
    <name type="scientific">Aspergillus taichungensis</name>
    <dbReference type="NCBI Taxonomy" id="482145"/>
    <lineage>
        <taxon>Eukaryota</taxon>
        <taxon>Fungi</taxon>
        <taxon>Dikarya</taxon>
        <taxon>Ascomycota</taxon>
        <taxon>Pezizomycotina</taxon>
        <taxon>Eurotiomycetes</taxon>
        <taxon>Eurotiomycetidae</taxon>
        <taxon>Eurotiales</taxon>
        <taxon>Aspergillaceae</taxon>
        <taxon>Aspergillus</taxon>
        <taxon>Aspergillus subgen. Circumdati</taxon>
    </lineage>
</organism>
<keyword evidence="9" id="KW-0255">Endonuclease</keyword>
<dbReference type="Pfam" id="PF00445">
    <property type="entry name" value="Ribonuclease_T2"/>
    <property type="match status" value="1"/>
</dbReference>
<dbReference type="InterPro" id="IPR057328">
    <property type="entry name" value="RNaseT2L_C"/>
</dbReference>
<comment type="similarity">
    <text evidence="3 17">Belongs to the RNase T2 family.</text>
</comment>
<dbReference type="EC" id="4.6.1.19" evidence="4"/>
<evidence type="ECO:0000256" key="9">
    <source>
        <dbReference type="ARBA" id="ARBA00022759"/>
    </source>
</evidence>
<keyword evidence="13" id="KW-0456">Lyase</keyword>
<keyword evidence="10" id="KW-0378">Hydrolase</keyword>
<dbReference type="InterPro" id="IPR001568">
    <property type="entry name" value="RNase_T2-like"/>
</dbReference>
<evidence type="ECO:0000256" key="18">
    <source>
        <dbReference type="SAM" id="MobiDB-lite"/>
    </source>
</evidence>
<dbReference type="SUPFAM" id="SSF55895">
    <property type="entry name" value="Ribonuclease Rh-like"/>
    <property type="match status" value="1"/>
</dbReference>
<keyword evidence="8" id="KW-0732">Signal</keyword>
<evidence type="ECO:0000313" key="20">
    <source>
        <dbReference type="EMBL" id="PLN85857.1"/>
    </source>
</evidence>
<dbReference type="GO" id="GO:0033897">
    <property type="term" value="F:ribonuclease T2 activity"/>
    <property type="evidence" value="ECO:0007669"/>
    <property type="project" value="UniProtKB-EC"/>
</dbReference>
<dbReference type="InterPro" id="IPR036430">
    <property type="entry name" value="RNase_T2-like_sf"/>
</dbReference>
<name>A0A2J5I796_9EURO</name>
<keyword evidence="11" id="KW-1015">Disulfide bond</keyword>
<evidence type="ECO:0000256" key="16">
    <source>
        <dbReference type="PIRSR" id="PIRSR633697-1"/>
    </source>
</evidence>
<evidence type="ECO:0000256" key="13">
    <source>
        <dbReference type="ARBA" id="ARBA00023239"/>
    </source>
</evidence>
<evidence type="ECO:0000256" key="6">
    <source>
        <dbReference type="ARBA" id="ARBA00022554"/>
    </source>
</evidence>
<keyword evidence="12" id="KW-0325">Glycoprotein</keyword>
<evidence type="ECO:0000256" key="1">
    <source>
        <dbReference type="ARBA" id="ARBA00004410"/>
    </source>
</evidence>
<evidence type="ECO:0000256" key="12">
    <source>
        <dbReference type="ARBA" id="ARBA00023180"/>
    </source>
</evidence>
<evidence type="ECO:0000256" key="7">
    <source>
        <dbReference type="ARBA" id="ARBA00022722"/>
    </source>
</evidence>
<dbReference type="GO" id="GO:0005775">
    <property type="term" value="C:vacuolar lumen"/>
    <property type="evidence" value="ECO:0007669"/>
    <property type="project" value="UniProtKB-SubCell"/>
</dbReference>
<sequence length="432" mass="47527">MLIPTSRSDTTASSLLQQIPGPQRILKAFTGSLGISSLSDPGSSSTPGSEVSGPNTYQECPNAELSCQSRYQGQNTCCFNYPGGQFLQTQFWDADPAVGPDDSWTIHGLWPDHCNGGFDQFCDSKRRYSNISLILVDAGRGDLLDEMRVFWKDYKGDDPNLWEHEWNKHGTCVSTLETHCYTDYFPQQEVVDYFDKTVELFHGLPSYKTLADAGITPSHTKTYTRDEIENALSQAHGAEVTVRCRNHNLNELWYYFNVAGSLQTGKFVSSNPDGQTSNCPRSGIRYQPKTPAKHPEPTKPGNPTKPAPTGTPFSGKGYLVVSTLGQRRGCLISPGAWYTSGTCATFRTRKSSSEDTFTLHSSKGDCAFEEGAFTCGAHISTPSEFSADGEKLAYRGNSTFFADKAPKGPVKSEIFASEEVHPLHLSVSWSPR</sequence>
<dbReference type="GO" id="GO:0016787">
    <property type="term" value="F:hydrolase activity"/>
    <property type="evidence" value="ECO:0007669"/>
    <property type="project" value="UniProtKB-KW"/>
</dbReference>
<evidence type="ECO:0000256" key="3">
    <source>
        <dbReference type="ARBA" id="ARBA00007469"/>
    </source>
</evidence>
<keyword evidence="6" id="KW-0926">Vacuole</keyword>
<evidence type="ECO:0000259" key="19">
    <source>
        <dbReference type="Pfam" id="PF25488"/>
    </source>
</evidence>
<gene>
    <name evidence="20" type="ORF">BDW42DRAFT_133318</name>
</gene>
<evidence type="ECO:0000256" key="10">
    <source>
        <dbReference type="ARBA" id="ARBA00022801"/>
    </source>
</evidence>
<dbReference type="PROSITE" id="PS00531">
    <property type="entry name" value="RNASE_T2_2"/>
    <property type="match status" value="1"/>
</dbReference>
<dbReference type="PANTHER" id="PTHR11240">
    <property type="entry name" value="RIBONUCLEASE T2"/>
    <property type="match status" value="1"/>
</dbReference>
<feature type="active site" evidence="16">
    <location>
        <position position="169"/>
    </location>
</feature>
<dbReference type="InterPro" id="IPR033697">
    <property type="entry name" value="Ribonuclease_T2_eukaryotic"/>
</dbReference>
<comment type="subcellular location">
    <subcellularLocation>
        <location evidence="2">Cytoplasm</location>
    </subcellularLocation>
    <subcellularLocation>
        <location evidence="1">Vacuole lumen</location>
    </subcellularLocation>
</comment>
<dbReference type="InterPro" id="IPR018188">
    <property type="entry name" value="RNase_T2_His_AS_1"/>
</dbReference>
<keyword evidence="21" id="KW-1185">Reference proteome</keyword>
<dbReference type="InterPro" id="IPR033130">
    <property type="entry name" value="RNase_T2_His_AS_2"/>
</dbReference>
<dbReference type="FunFam" id="3.90.730.10:FF:000004">
    <property type="entry name" value="Ribonuclease T2-like"/>
    <property type="match status" value="1"/>
</dbReference>
<dbReference type="GO" id="GO:0005576">
    <property type="term" value="C:extracellular region"/>
    <property type="evidence" value="ECO:0007669"/>
    <property type="project" value="TreeGrafter"/>
</dbReference>
<reference evidence="21" key="1">
    <citation type="submission" date="2017-12" db="EMBL/GenBank/DDBJ databases">
        <authorList>
            <consortium name="DOE Joint Genome Institute"/>
            <person name="Mondo S.J."/>
            <person name="Kjaerbolling I."/>
            <person name="Vesth T.C."/>
            <person name="Frisvad J.C."/>
            <person name="Nybo J.L."/>
            <person name="Theobald S."/>
            <person name="Kuo A."/>
            <person name="Bowyer P."/>
            <person name="Matsuda Y."/>
            <person name="Lyhne E.K."/>
            <person name="Kogle M.E."/>
            <person name="Clum A."/>
            <person name="Lipzen A."/>
            <person name="Salamov A."/>
            <person name="Ngan C.Y."/>
            <person name="Daum C."/>
            <person name="Chiniquy J."/>
            <person name="Barry K."/>
            <person name="LaButti K."/>
            <person name="Haridas S."/>
            <person name="Simmons B.A."/>
            <person name="Magnuson J.K."/>
            <person name="Mortensen U.H."/>
            <person name="Larsen T.O."/>
            <person name="Grigoriev I.V."/>
            <person name="Baker S.E."/>
            <person name="Andersen M.R."/>
            <person name="Nordberg H.P."/>
            <person name="Cantor M.N."/>
            <person name="Hua S.X."/>
        </authorList>
    </citation>
    <scope>NUCLEOTIDE SEQUENCE [LARGE SCALE GENOMIC DNA]</scope>
    <source>
        <strain evidence="21">IBT 19404</strain>
    </source>
</reference>
<accession>A0A2J5I796</accession>
<feature type="region of interest" description="Disordered" evidence="18">
    <location>
        <begin position="269"/>
        <end position="313"/>
    </location>
</feature>
<evidence type="ECO:0000256" key="15">
    <source>
        <dbReference type="ARBA" id="ARBA00071169"/>
    </source>
</evidence>